<dbReference type="SUPFAM" id="SSF53613">
    <property type="entry name" value="Ribokinase-like"/>
    <property type="match status" value="1"/>
</dbReference>
<comment type="similarity">
    <text evidence="1">Belongs to the carbohydrate kinase PfkB family.</text>
</comment>
<protein>
    <submittedName>
        <fullName evidence="5">Carbohydrate kinase, PfkB family</fullName>
    </submittedName>
</protein>
<dbReference type="EMBL" id="AMZO01000013">
    <property type="protein sequence ID" value="ELR66022.1"/>
    <property type="molecule type" value="Genomic_DNA"/>
</dbReference>
<dbReference type="GO" id="GO:0016301">
    <property type="term" value="F:kinase activity"/>
    <property type="evidence" value="ECO:0007669"/>
    <property type="project" value="UniProtKB-KW"/>
</dbReference>
<organism evidence="5 6">
    <name type="scientific">Photobacterium marinum</name>
    <dbReference type="NCBI Taxonomy" id="1056511"/>
    <lineage>
        <taxon>Bacteria</taxon>
        <taxon>Pseudomonadati</taxon>
        <taxon>Pseudomonadota</taxon>
        <taxon>Gammaproteobacteria</taxon>
        <taxon>Vibrionales</taxon>
        <taxon>Vibrionaceae</taxon>
        <taxon>Photobacterium</taxon>
    </lineage>
</organism>
<dbReference type="PATRIC" id="fig|1056511.3.peg.1953"/>
<keyword evidence="2" id="KW-0808">Transferase</keyword>
<feature type="domain" description="Carbohydrate kinase PfkB" evidence="4">
    <location>
        <begin position="2"/>
        <end position="268"/>
    </location>
</feature>
<gene>
    <name evidence="5" type="ORF">C942_00464</name>
</gene>
<dbReference type="Pfam" id="PF00294">
    <property type="entry name" value="PfkB"/>
    <property type="match status" value="1"/>
</dbReference>
<keyword evidence="3 5" id="KW-0418">Kinase</keyword>
<evidence type="ECO:0000256" key="2">
    <source>
        <dbReference type="ARBA" id="ARBA00022679"/>
    </source>
</evidence>
<dbReference type="PANTHER" id="PTHR43320">
    <property type="entry name" value="SUGAR KINASE"/>
    <property type="match status" value="1"/>
</dbReference>
<name>L8JF21_9GAMM</name>
<dbReference type="RefSeq" id="WP_007465049.1">
    <property type="nucleotide sequence ID" value="NZ_AMZO01000013.1"/>
</dbReference>
<dbReference type="PROSITE" id="PS00584">
    <property type="entry name" value="PFKB_KINASES_2"/>
    <property type="match status" value="1"/>
</dbReference>
<evidence type="ECO:0000313" key="6">
    <source>
        <dbReference type="Proteomes" id="UP000011134"/>
    </source>
</evidence>
<keyword evidence="6" id="KW-1185">Reference proteome</keyword>
<evidence type="ECO:0000256" key="3">
    <source>
        <dbReference type="ARBA" id="ARBA00022777"/>
    </source>
</evidence>
<dbReference type="AlphaFoldDB" id="L8JF21"/>
<proteinExistence type="inferred from homology"/>
<sequence length="278" mass="29763">MANIMLIANLNCDRVVQLDKPLTTGGRHHYKDCGRRLGGGGANTGLGLVWAGHNVSLVSQVGCDKTADWLLAEAGLHGLNCGLLRRNDVATPELLLIMTPDGERTIIRPERPKFVLGTPPDFSRWDALYINSSAEGCAEWAREALEKTLVIAQLAKDERKRPCHVLITSKSDLEGRSELEAWDYALTIAGDALRYFVVTDGAEGAVAYTADGCFSIPAVNCKVVDTTGAGDAFASGLINGFVNQLPIEDAMAEGAKWASFAVATQSSIPGDALKQYLS</sequence>
<dbReference type="Gene3D" id="3.40.1190.20">
    <property type="match status" value="1"/>
</dbReference>
<reference evidence="5 6" key="1">
    <citation type="submission" date="2012-12" db="EMBL/GenBank/DDBJ databases">
        <title>Genome Assembly of Photobacterium sp. AK15.</title>
        <authorList>
            <person name="Khatri I."/>
            <person name="Vaidya B."/>
            <person name="Srinivas T.N.R."/>
            <person name="Subramanian S."/>
            <person name="Pinnaka A."/>
        </authorList>
    </citation>
    <scope>NUCLEOTIDE SEQUENCE [LARGE SCALE GENOMIC DNA]</scope>
    <source>
        <strain evidence="5 6">AK15</strain>
    </source>
</reference>
<evidence type="ECO:0000259" key="4">
    <source>
        <dbReference type="Pfam" id="PF00294"/>
    </source>
</evidence>
<dbReference type="InterPro" id="IPR052700">
    <property type="entry name" value="Carb_kinase_PfkB-like"/>
</dbReference>
<evidence type="ECO:0000313" key="5">
    <source>
        <dbReference type="EMBL" id="ELR66022.1"/>
    </source>
</evidence>
<dbReference type="InterPro" id="IPR029056">
    <property type="entry name" value="Ribokinase-like"/>
</dbReference>
<dbReference type="PANTHER" id="PTHR43320:SF3">
    <property type="entry name" value="CARBOHYDRATE KINASE PFKB DOMAIN-CONTAINING PROTEIN"/>
    <property type="match status" value="1"/>
</dbReference>
<dbReference type="OrthoDB" id="6212648at2"/>
<dbReference type="InterPro" id="IPR002173">
    <property type="entry name" value="Carboh/pur_kinase_PfkB_CS"/>
</dbReference>
<dbReference type="InterPro" id="IPR011611">
    <property type="entry name" value="PfkB_dom"/>
</dbReference>
<comment type="caution">
    <text evidence="5">The sequence shown here is derived from an EMBL/GenBank/DDBJ whole genome shotgun (WGS) entry which is preliminary data.</text>
</comment>
<evidence type="ECO:0000256" key="1">
    <source>
        <dbReference type="ARBA" id="ARBA00010688"/>
    </source>
</evidence>
<dbReference type="Proteomes" id="UP000011134">
    <property type="component" value="Unassembled WGS sequence"/>
</dbReference>
<accession>L8JF21</accession>